<dbReference type="PRINTS" id="PR00131">
    <property type="entry name" value="GLHYDRLASE1"/>
</dbReference>
<dbReference type="InterPro" id="IPR017853">
    <property type="entry name" value="GH"/>
</dbReference>
<protein>
    <recommendedName>
        <fullName evidence="7">Beta-glucosidase</fullName>
    </recommendedName>
</protein>
<gene>
    <name evidence="5" type="ORF">K2173_007847</name>
</gene>
<dbReference type="Pfam" id="PF00232">
    <property type="entry name" value="Glyco_hydro_1"/>
    <property type="match status" value="1"/>
</dbReference>
<comment type="caution">
    <text evidence="5">The sequence shown here is derived from an EMBL/GenBank/DDBJ whole genome shotgun (WGS) entry which is preliminary data.</text>
</comment>
<dbReference type="GO" id="GO:0008422">
    <property type="term" value="F:beta-glucosidase activity"/>
    <property type="evidence" value="ECO:0007669"/>
    <property type="project" value="TreeGrafter"/>
</dbReference>
<comment type="similarity">
    <text evidence="1 4">Belongs to the glycosyl hydrolase 1 family.</text>
</comment>
<evidence type="ECO:0008006" key="7">
    <source>
        <dbReference type="Google" id="ProtNLM"/>
    </source>
</evidence>
<evidence type="ECO:0000313" key="5">
    <source>
        <dbReference type="EMBL" id="KAJ8747960.1"/>
    </source>
</evidence>
<dbReference type="Gene3D" id="3.20.20.80">
    <property type="entry name" value="Glycosidases"/>
    <property type="match status" value="1"/>
</dbReference>
<dbReference type="PANTHER" id="PTHR10353">
    <property type="entry name" value="GLYCOSYL HYDROLASE"/>
    <property type="match status" value="1"/>
</dbReference>
<name>A0AAV8S7D9_9ROSI</name>
<reference evidence="5 6" key="1">
    <citation type="submission" date="2021-09" db="EMBL/GenBank/DDBJ databases">
        <title>Genomic insights and catalytic innovation underlie evolution of tropane alkaloids biosynthesis.</title>
        <authorList>
            <person name="Wang Y.-J."/>
            <person name="Tian T."/>
            <person name="Huang J.-P."/>
            <person name="Huang S.-X."/>
        </authorList>
    </citation>
    <scope>NUCLEOTIDE SEQUENCE [LARGE SCALE GENOMIC DNA]</scope>
    <source>
        <strain evidence="5">KIB-2018</strain>
        <tissue evidence="5">Leaf</tissue>
    </source>
</reference>
<keyword evidence="2" id="KW-0378">Hydrolase</keyword>
<dbReference type="PANTHER" id="PTHR10353:SF154">
    <property type="entry name" value="BETA-GLUCOSIDASE 9-RELATED"/>
    <property type="match status" value="1"/>
</dbReference>
<dbReference type="EMBL" id="JAIWQS010000050">
    <property type="protein sequence ID" value="KAJ8747960.1"/>
    <property type="molecule type" value="Genomic_DNA"/>
</dbReference>
<keyword evidence="3" id="KW-0326">Glycosidase</keyword>
<proteinExistence type="inferred from homology"/>
<evidence type="ECO:0000256" key="3">
    <source>
        <dbReference type="ARBA" id="ARBA00023295"/>
    </source>
</evidence>
<dbReference type="GO" id="GO:0005975">
    <property type="term" value="P:carbohydrate metabolic process"/>
    <property type="evidence" value="ECO:0007669"/>
    <property type="project" value="InterPro"/>
</dbReference>
<dbReference type="InterPro" id="IPR001360">
    <property type="entry name" value="Glyco_hydro_1"/>
</dbReference>
<evidence type="ECO:0000256" key="2">
    <source>
        <dbReference type="ARBA" id="ARBA00022801"/>
    </source>
</evidence>
<dbReference type="FunFam" id="3.20.20.80:FF:000020">
    <property type="entry name" value="Beta-glucosidase 12"/>
    <property type="match status" value="1"/>
</dbReference>
<evidence type="ECO:0000256" key="4">
    <source>
        <dbReference type="RuleBase" id="RU003690"/>
    </source>
</evidence>
<dbReference type="AlphaFoldDB" id="A0AAV8S7D9"/>
<evidence type="ECO:0000256" key="1">
    <source>
        <dbReference type="ARBA" id="ARBA00010838"/>
    </source>
</evidence>
<accession>A0AAV8S7D9</accession>
<dbReference type="SUPFAM" id="SSF51445">
    <property type="entry name" value="(Trans)glycosidases"/>
    <property type="match status" value="1"/>
</dbReference>
<dbReference type="Proteomes" id="UP001159364">
    <property type="component" value="Unassembled WGS sequence"/>
</dbReference>
<sequence length="540" mass="61903">MAFLSSSPSSSICRVSISLLLVYIIAVSRLFPVQAHGLLKTLSRLIELPSEVSDSKEDHNVRRSDFPSGFLIGAATSALQTEGSTKTGKRSPSVWEHFIKKYPDRVVDRSDFQTGIDSYRRYKEDIEALKDIGADAYRFSISWTRIFPNGSFSGGINLEGIDHYNRIIDMLVEYGIKPFVTLLHFDLPQSLEEKYGGFLSNTIVNDFRDYCELCFRTFGDRVKNWITINEPLTIVEPGYDLGLTAPGRCSKCSAGNSSTEPYIVNHNILLSHAAVAKLYKEKYQADQGGEIGLTVVGEYYEPYSEAPEDKAAQQRILDFKLGWYMEPLVYGDYPRIMRKLVKQRLPTFSWKEKKLVKGSFDFIGINYYTSSYAKSIPMDPKAPPMSFTCDMYVNSTETRNGNFIGPKAEGSSNIYVYPQGLQKVLEYVKQRYQNPKIYVTENGVTENRNDSRGLVEALDDQHRINYIRQHLYRIQQAIKNGVNVQGYFYWSLFDSFEWLGGYTVRFGLYYIDYMDNLKRIPKLSALWLHDFMRGDKHQGY</sequence>
<keyword evidence="6" id="KW-1185">Reference proteome</keyword>
<evidence type="ECO:0000313" key="6">
    <source>
        <dbReference type="Proteomes" id="UP001159364"/>
    </source>
</evidence>
<organism evidence="5 6">
    <name type="scientific">Erythroxylum novogranatense</name>
    <dbReference type="NCBI Taxonomy" id="1862640"/>
    <lineage>
        <taxon>Eukaryota</taxon>
        <taxon>Viridiplantae</taxon>
        <taxon>Streptophyta</taxon>
        <taxon>Embryophyta</taxon>
        <taxon>Tracheophyta</taxon>
        <taxon>Spermatophyta</taxon>
        <taxon>Magnoliopsida</taxon>
        <taxon>eudicotyledons</taxon>
        <taxon>Gunneridae</taxon>
        <taxon>Pentapetalae</taxon>
        <taxon>rosids</taxon>
        <taxon>fabids</taxon>
        <taxon>Malpighiales</taxon>
        <taxon>Erythroxylaceae</taxon>
        <taxon>Erythroxylum</taxon>
    </lineage>
</organism>